<accession>A0AAE3TCQ2</accession>
<sequence length="112" mass="12965">MLIIINMPRPKKHRHICCNPKANFFKPHGIPMCQLIKNKLNHDELETLRLADFEKLSHEEGAAQMKISRATFGRILEQARFIVADAIINGKAIQIELTNIMEEQNENCRCNR</sequence>
<evidence type="ECO:0000313" key="3">
    <source>
        <dbReference type="EMBL" id="MDF1611671.1"/>
    </source>
</evidence>
<comment type="similarity">
    <text evidence="1 2">Belongs to the UPF0251 family.</text>
</comment>
<protein>
    <recommendedName>
        <fullName evidence="2">UPF0251 protein P0M35_05890</fullName>
    </recommendedName>
</protein>
<dbReference type="PANTHER" id="PTHR37478:SF2">
    <property type="entry name" value="UPF0251 PROTEIN TK0562"/>
    <property type="match status" value="1"/>
</dbReference>
<dbReference type="InterPro" id="IPR002852">
    <property type="entry name" value="UPF0251"/>
</dbReference>
<dbReference type="Proteomes" id="UP001221302">
    <property type="component" value="Unassembled WGS sequence"/>
</dbReference>
<dbReference type="Gene3D" id="1.10.10.10">
    <property type="entry name" value="Winged helix-like DNA-binding domain superfamily/Winged helix DNA-binding domain"/>
    <property type="match status" value="1"/>
</dbReference>
<dbReference type="HAMAP" id="MF_00674">
    <property type="entry name" value="UPF0251"/>
    <property type="match status" value="1"/>
</dbReference>
<dbReference type="AlphaFoldDB" id="A0AAE3TCQ2"/>
<dbReference type="InterPro" id="IPR013324">
    <property type="entry name" value="RNA_pol_sigma_r3/r4-like"/>
</dbReference>
<evidence type="ECO:0000256" key="2">
    <source>
        <dbReference type="HAMAP-Rule" id="MF_00674"/>
    </source>
</evidence>
<name>A0AAE3TCQ2_9BACT</name>
<keyword evidence="4" id="KW-1185">Reference proteome</keyword>
<gene>
    <name evidence="3" type="ORF">P0M35_05890</name>
</gene>
<dbReference type="InterPro" id="IPR036388">
    <property type="entry name" value="WH-like_DNA-bd_sf"/>
</dbReference>
<evidence type="ECO:0000313" key="4">
    <source>
        <dbReference type="Proteomes" id="UP001221302"/>
    </source>
</evidence>
<proteinExistence type="inferred from homology"/>
<dbReference type="SUPFAM" id="SSF88659">
    <property type="entry name" value="Sigma3 and sigma4 domains of RNA polymerase sigma factors"/>
    <property type="match status" value="1"/>
</dbReference>
<reference evidence="3" key="1">
    <citation type="submission" date="2023-03" db="EMBL/GenBank/DDBJ databases">
        <title>Stygiobacter electus gen. nov., sp. nov., facultatively anaerobic thermotolerant bacterium of the class Ignavibacteria from a well of Yessentuki mineral water deposit.</title>
        <authorList>
            <person name="Podosokorskaya O.A."/>
            <person name="Elcheninov A.G."/>
            <person name="Petrova N.F."/>
            <person name="Zavarzina D.G."/>
            <person name="Kublanov I.V."/>
            <person name="Merkel A.Y."/>
        </authorList>
    </citation>
    <scope>NUCLEOTIDE SEQUENCE</scope>
    <source>
        <strain evidence="3">09-Me</strain>
    </source>
</reference>
<dbReference type="RefSeq" id="WP_321535438.1">
    <property type="nucleotide sequence ID" value="NZ_JARGDL010000005.1"/>
</dbReference>
<evidence type="ECO:0000256" key="1">
    <source>
        <dbReference type="ARBA" id="ARBA00009350"/>
    </source>
</evidence>
<organism evidence="3 4">
    <name type="scientific">Stygiobacter electus</name>
    <dbReference type="NCBI Taxonomy" id="3032292"/>
    <lineage>
        <taxon>Bacteria</taxon>
        <taxon>Pseudomonadati</taxon>
        <taxon>Ignavibacteriota</taxon>
        <taxon>Ignavibacteria</taxon>
        <taxon>Ignavibacteriales</taxon>
        <taxon>Melioribacteraceae</taxon>
        <taxon>Stygiobacter</taxon>
    </lineage>
</organism>
<comment type="caution">
    <text evidence="3">The sequence shown here is derived from an EMBL/GenBank/DDBJ whole genome shotgun (WGS) entry which is preliminary data.</text>
</comment>
<dbReference type="PANTHER" id="PTHR37478">
    <property type="match status" value="1"/>
</dbReference>
<dbReference type="EMBL" id="JARGDL010000005">
    <property type="protein sequence ID" value="MDF1611671.1"/>
    <property type="molecule type" value="Genomic_DNA"/>
</dbReference>
<dbReference type="Pfam" id="PF02001">
    <property type="entry name" value="DUF134"/>
    <property type="match status" value="1"/>
</dbReference>